<dbReference type="InterPro" id="IPR002197">
    <property type="entry name" value="HTH_Fis"/>
</dbReference>
<dbReference type="SUPFAM" id="SSF55781">
    <property type="entry name" value="GAF domain-like"/>
    <property type="match status" value="1"/>
</dbReference>
<reference evidence="10 11" key="1">
    <citation type="submission" date="2016-08" db="EMBL/GenBank/DDBJ databases">
        <title>Draft genome of Fabibacter sp. strain SK-8.</title>
        <authorList>
            <person name="Wong S.-K."/>
            <person name="Hamasaki K."/>
            <person name="Yoshizawa S."/>
        </authorList>
    </citation>
    <scope>NUCLEOTIDE SEQUENCE [LARGE SCALE GENOMIC DNA]</scope>
    <source>
        <strain evidence="10 11">SK-8</strain>
    </source>
</reference>
<dbReference type="Pfam" id="PF00158">
    <property type="entry name" value="Sigma54_activat"/>
    <property type="match status" value="1"/>
</dbReference>
<dbReference type="InterPro" id="IPR029016">
    <property type="entry name" value="GAF-like_dom_sf"/>
</dbReference>
<dbReference type="STRING" id="1563681.BFP71_06535"/>
<dbReference type="SUPFAM" id="SSF46689">
    <property type="entry name" value="Homeodomain-like"/>
    <property type="match status" value="1"/>
</dbReference>
<evidence type="ECO:0000256" key="6">
    <source>
        <dbReference type="ARBA" id="ARBA00023163"/>
    </source>
</evidence>
<evidence type="ECO:0000313" key="10">
    <source>
        <dbReference type="EMBL" id="OEK05774.1"/>
    </source>
</evidence>
<dbReference type="Pfam" id="PF13426">
    <property type="entry name" value="PAS_9"/>
    <property type="match status" value="1"/>
</dbReference>
<feature type="domain" description="PAS" evidence="9">
    <location>
        <begin position="18"/>
        <end position="52"/>
    </location>
</feature>
<dbReference type="Pfam" id="PF25601">
    <property type="entry name" value="AAA_lid_14"/>
    <property type="match status" value="1"/>
</dbReference>
<keyword evidence="7" id="KW-0175">Coiled coil</keyword>
<keyword evidence="6" id="KW-0804">Transcription</keyword>
<name>A0A1E5T321_9BACT</name>
<evidence type="ECO:0000259" key="8">
    <source>
        <dbReference type="PROSITE" id="PS50045"/>
    </source>
</evidence>
<dbReference type="PROSITE" id="PS00688">
    <property type="entry name" value="SIGMA54_INTERACT_3"/>
    <property type="match status" value="1"/>
</dbReference>
<evidence type="ECO:0008006" key="12">
    <source>
        <dbReference type="Google" id="ProtNLM"/>
    </source>
</evidence>
<feature type="coiled-coil region" evidence="7">
    <location>
        <begin position="275"/>
        <end position="306"/>
    </location>
</feature>
<sequence>MKDLEPSIDYTKLSEFTVERALASIFWMDESGRLQFANETAQVLYGYSAKEFKALNITDINPNFDSKSFAELWERSKKEKKVRLESTHLRKDGTEIPVEIFVNHLEFEGKAYNVSFILDITERKRKERLLRSVSETTSDTLGGDFFVALVENISRSLEVQMTIVTECTDSSKARLRTLAYYKEGRLQENIEYDTVGTPCQFVVDNSDAWLIETDVNKKFQREDGVEGYFGVPILSSENDCIGHIGIFHDAKLMLSDEEIEILKLFSDRAAVEIERKIANQKLIEAAKEVESLKDRLEAENTYLQEEIKFEHNFQEIITQSAKFRSVLSSSEQVATTDATVLILGESGTGKELLARAIHNISKRSDRPLVKVNCAVLPANLIESELFGHEKGAFTGAIAKKIGRFELADGGTLFLDEIGELPLELQSKLLRALQEGEFDRLGSTNTIKVDVRVIAATNRDLQKEVEEGSFRADLFYRLNVFPLYSMPLRERKEDIPLLTRHFVNRFSAKIGKKIVSIPKRVINSLQGYHWPGNIRELENVIERSVILSSGRALELGDWIPRTESQTITSDFDTLHEFERKYIISVLQKTAWRVSGEKGAAKILGMKPTTLESRMKRLQIKRGISG</sequence>
<dbReference type="PANTHER" id="PTHR32071:SF117">
    <property type="entry name" value="PTS-DEPENDENT DIHYDROXYACETONE KINASE OPERON REGULATORY PROTEIN-RELATED"/>
    <property type="match status" value="1"/>
</dbReference>
<dbReference type="InterPro" id="IPR003593">
    <property type="entry name" value="AAA+_ATPase"/>
</dbReference>
<dbReference type="NCBIfam" id="TIGR00229">
    <property type="entry name" value="sensory_box"/>
    <property type="match status" value="1"/>
</dbReference>
<dbReference type="InterPro" id="IPR025943">
    <property type="entry name" value="Sigma_54_int_dom_ATP-bd_2"/>
</dbReference>
<dbReference type="PROSITE" id="PS00675">
    <property type="entry name" value="SIGMA54_INTERACT_1"/>
    <property type="match status" value="1"/>
</dbReference>
<dbReference type="Gene3D" id="3.30.450.20">
    <property type="entry name" value="PAS domain"/>
    <property type="match status" value="1"/>
</dbReference>
<evidence type="ECO:0000256" key="3">
    <source>
        <dbReference type="ARBA" id="ARBA00023015"/>
    </source>
</evidence>
<accession>A0A1E5T321</accession>
<dbReference type="Gene3D" id="3.40.50.300">
    <property type="entry name" value="P-loop containing nucleotide triphosphate hydrolases"/>
    <property type="match status" value="1"/>
</dbReference>
<dbReference type="InterPro" id="IPR025662">
    <property type="entry name" value="Sigma_54_int_dom_ATP-bd_1"/>
</dbReference>
<dbReference type="Gene3D" id="1.10.8.60">
    <property type="match status" value="1"/>
</dbReference>
<dbReference type="InterPro" id="IPR009057">
    <property type="entry name" value="Homeodomain-like_sf"/>
</dbReference>
<dbReference type="SUPFAM" id="SSF52540">
    <property type="entry name" value="P-loop containing nucleoside triphosphate hydrolases"/>
    <property type="match status" value="1"/>
</dbReference>
<dbReference type="RefSeq" id="WP_069834692.1">
    <property type="nucleotide sequence ID" value="NZ_MDGQ01000004.1"/>
</dbReference>
<dbReference type="InterPro" id="IPR035965">
    <property type="entry name" value="PAS-like_dom_sf"/>
</dbReference>
<dbReference type="Pfam" id="PF01590">
    <property type="entry name" value="GAF"/>
    <property type="match status" value="1"/>
</dbReference>
<protein>
    <recommendedName>
        <fullName evidence="12">Fis family transcriptional regulator</fullName>
    </recommendedName>
</protein>
<dbReference type="PROSITE" id="PS00676">
    <property type="entry name" value="SIGMA54_INTERACT_2"/>
    <property type="match status" value="1"/>
</dbReference>
<dbReference type="SUPFAM" id="SSF55785">
    <property type="entry name" value="PYP-like sensor domain (PAS domain)"/>
    <property type="match status" value="1"/>
</dbReference>
<dbReference type="Gene3D" id="1.10.10.60">
    <property type="entry name" value="Homeodomain-like"/>
    <property type="match status" value="1"/>
</dbReference>
<keyword evidence="4" id="KW-0238">DNA-binding</keyword>
<dbReference type="Gene3D" id="3.30.450.40">
    <property type="match status" value="1"/>
</dbReference>
<dbReference type="InterPro" id="IPR000014">
    <property type="entry name" value="PAS"/>
</dbReference>
<keyword evidence="11" id="KW-1185">Reference proteome</keyword>
<dbReference type="PANTHER" id="PTHR32071">
    <property type="entry name" value="TRANSCRIPTIONAL REGULATORY PROTEIN"/>
    <property type="match status" value="1"/>
</dbReference>
<evidence type="ECO:0000259" key="9">
    <source>
        <dbReference type="PROSITE" id="PS50112"/>
    </source>
</evidence>
<evidence type="ECO:0000256" key="1">
    <source>
        <dbReference type="ARBA" id="ARBA00022741"/>
    </source>
</evidence>
<dbReference type="SMART" id="SM00382">
    <property type="entry name" value="AAA"/>
    <property type="match status" value="1"/>
</dbReference>
<dbReference type="AlphaFoldDB" id="A0A1E5T321"/>
<organism evidence="10 11">
    <name type="scientific">Roseivirga misakiensis</name>
    <dbReference type="NCBI Taxonomy" id="1563681"/>
    <lineage>
        <taxon>Bacteria</taxon>
        <taxon>Pseudomonadati</taxon>
        <taxon>Bacteroidota</taxon>
        <taxon>Cytophagia</taxon>
        <taxon>Cytophagales</taxon>
        <taxon>Roseivirgaceae</taxon>
        <taxon>Roseivirga</taxon>
    </lineage>
</organism>
<dbReference type="InterPro" id="IPR002078">
    <property type="entry name" value="Sigma_54_int"/>
</dbReference>
<dbReference type="FunFam" id="1.10.8.60:FF:000014">
    <property type="entry name" value="DNA-binding transcriptional regulator NtrC"/>
    <property type="match status" value="1"/>
</dbReference>
<dbReference type="PROSITE" id="PS50112">
    <property type="entry name" value="PAS"/>
    <property type="match status" value="1"/>
</dbReference>
<evidence type="ECO:0000256" key="4">
    <source>
        <dbReference type="ARBA" id="ARBA00023125"/>
    </source>
</evidence>
<dbReference type="EMBL" id="MDGQ01000004">
    <property type="protein sequence ID" value="OEK05774.1"/>
    <property type="molecule type" value="Genomic_DNA"/>
</dbReference>
<evidence type="ECO:0000313" key="11">
    <source>
        <dbReference type="Proteomes" id="UP000095552"/>
    </source>
</evidence>
<dbReference type="GO" id="GO:0006355">
    <property type="term" value="P:regulation of DNA-templated transcription"/>
    <property type="evidence" value="ECO:0007669"/>
    <property type="project" value="InterPro"/>
</dbReference>
<keyword evidence="3" id="KW-0805">Transcription regulation</keyword>
<feature type="domain" description="Sigma-54 factor interaction" evidence="8">
    <location>
        <begin position="316"/>
        <end position="545"/>
    </location>
</feature>
<dbReference type="Proteomes" id="UP000095552">
    <property type="component" value="Unassembled WGS sequence"/>
</dbReference>
<evidence type="ECO:0000256" key="5">
    <source>
        <dbReference type="ARBA" id="ARBA00023159"/>
    </source>
</evidence>
<dbReference type="OrthoDB" id="9782110at2"/>
<keyword evidence="1" id="KW-0547">Nucleotide-binding</keyword>
<dbReference type="PROSITE" id="PS50045">
    <property type="entry name" value="SIGMA54_INTERACT_4"/>
    <property type="match status" value="1"/>
</dbReference>
<dbReference type="GO" id="GO:0043565">
    <property type="term" value="F:sequence-specific DNA binding"/>
    <property type="evidence" value="ECO:0007669"/>
    <property type="project" value="InterPro"/>
</dbReference>
<dbReference type="InterPro" id="IPR058031">
    <property type="entry name" value="AAA_lid_NorR"/>
</dbReference>
<gene>
    <name evidence="10" type="ORF">BFP71_06535</name>
</gene>
<evidence type="ECO:0000256" key="2">
    <source>
        <dbReference type="ARBA" id="ARBA00022840"/>
    </source>
</evidence>
<dbReference type="InterPro" id="IPR025944">
    <property type="entry name" value="Sigma_54_int_dom_CS"/>
</dbReference>
<keyword evidence="2" id="KW-0067">ATP-binding</keyword>
<evidence type="ECO:0000256" key="7">
    <source>
        <dbReference type="SAM" id="Coils"/>
    </source>
</evidence>
<keyword evidence="5" id="KW-0010">Activator</keyword>
<dbReference type="Pfam" id="PF02954">
    <property type="entry name" value="HTH_8"/>
    <property type="match status" value="1"/>
</dbReference>
<dbReference type="InterPro" id="IPR027417">
    <property type="entry name" value="P-loop_NTPase"/>
</dbReference>
<dbReference type="CDD" id="cd00009">
    <property type="entry name" value="AAA"/>
    <property type="match status" value="1"/>
</dbReference>
<proteinExistence type="predicted"/>
<dbReference type="GO" id="GO:0005524">
    <property type="term" value="F:ATP binding"/>
    <property type="evidence" value="ECO:0007669"/>
    <property type="project" value="UniProtKB-KW"/>
</dbReference>
<dbReference type="InterPro" id="IPR003018">
    <property type="entry name" value="GAF"/>
</dbReference>
<dbReference type="CDD" id="cd00130">
    <property type="entry name" value="PAS"/>
    <property type="match status" value="1"/>
</dbReference>
<dbReference type="FunFam" id="3.40.50.300:FF:000006">
    <property type="entry name" value="DNA-binding transcriptional regulator NtrC"/>
    <property type="match status" value="1"/>
</dbReference>
<comment type="caution">
    <text evidence="10">The sequence shown here is derived from an EMBL/GenBank/DDBJ whole genome shotgun (WGS) entry which is preliminary data.</text>
</comment>